<organism evidence="2 3">
    <name type="scientific">Lactuca virosa</name>
    <dbReference type="NCBI Taxonomy" id="75947"/>
    <lineage>
        <taxon>Eukaryota</taxon>
        <taxon>Viridiplantae</taxon>
        <taxon>Streptophyta</taxon>
        <taxon>Embryophyta</taxon>
        <taxon>Tracheophyta</taxon>
        <taxon>Spermatophyta</taxon>
        <taxon>Magnoliopsida</taxon>
        <taxon>eudicotyledons</taxon>
        <taxon>Gunneridae</taxon>
        <taxon>Pentapetalae</taxon>
        <taxon>asterids</taxon>
        <taxon>campanulids</taxon>
        <taxon>Asterales</taxon>
        <taxon>Asteraceae</taxon>
        <taxon>Cichorioideae</taxon>
        <taxon>Cichorieae</taxon>
        <taxon>Lactucinae</taxon>
        <taxon>Lactuca</taxon>
    </lineage>
</organism>
<dbReference type="PANTHER" id="PTHR47676:SF1">
    <property type="entry name" value="SMR DOMAIN-CONTAINING PROTEIN"/>
    <property type="match status" value="1"/>
</dbReference>
<evidence type="ECO:0000313" key="2">
    <source>
        <dbReference type="EMBL" id="CAH1438981.1"/>
    </source>
</evidence>
<evidence type="ECO:0000259" key="1">
    <source>
        <dbReference type="PROSITE" id="PS50828"/>
    </source>
</evidence>
<name>A0AAU9NM69_9ASTR</name>
<dbReference type="AlphaFoldDB" id="A0AAU9NM69"/>
<dbReference type="SUPFAM" id="SSF160443">
    <property type="entry name" value="SMR domain-like"/>
    <property type="match status" value="1"/>
</dbReference>
<sequence>MSTGIASTSFVPMDVSEAEDADIKSWNTLFNALKSCGILHGGTINPSEIAMGLEYEEARKESLELKSHLRSVRNKVELVNLRNQLKNREKLDSFIMLESSNKRFDTTLRIDLRDQEPQEAISFLKIHIWIGYNLRTVRHINVITGNTNQDLNLKLKISNFLFHTNVHSEENSIRDGFDIAFYPGQKDAIFPCEEIRSGNDSEVQSWERVLQSLLSCNKFHENINLQDVGTIADCRDFKEKTSEMETQVKCVEKLVEEFISTGQLKLANEWEQHVKAARKKIDNDKKKNSFKLIELRHKEIRNQIIFDLHGLHTDEALWFVKLHLFLFYNLRTVKVIYVITGHGESRDNVSVLKEKVGKLLTKIGIQPVLSNKGRYEIQLPEEQKDFNCLLDNSDWN</sequence>
<accession>A0AAU9NM69</accession>
<comment type="caution">
    <text evidence="2">The sequence shown here is derived from an EMBL/GenBank/DDBJ whole genome shotgun (WGS) entry which is preliminary data.</text>
</comment>
<dbReference type="PROSITE" id="PS50828">
    <property type="entry name" value="SMR"/>
    <property type="match status" value="1"/>
</dbReference>
<dbReference type="Gene3D" id="3.30.1370.110">
    <property type="match status" value="1"/>
</dbReference>
<proteinExistence type="predicted"/>
<protein>
    <recommendedName>
        <fullName evidence="1">Smr domain-containing protein</fullName>
    </recommendedName>
</protein>
<evidence type="ECO:0000313" key="3">
    <source>
        <dbReference type="Proteomes" id="UP001157418"/>
    </source>
</evidence>
<dbReference type="InterPro" id="IPR036063">
    <property type="entry name" value="Smr_dom_sf"/>
</dbReference>
<gene>
    <name evidence="2" type="ORF">LVIROSA_LOCUS25208</name>
</gene>
<keyword evidence="3" id="KW-1185">Reference proteome</keyword>
<dbReference type="EMBL" id="CAKMRJ010004445">
    <property type="protein sequence ID" value="CAH1438981.1"/>
    <property type="molecule type" value="Genomic_DNA"/>
</dbReference>
<dbReference type="PANTHER" id="PTHR47676">
    <property type="entry name" value="OS01G0225100 PROTEIN"/>
    <property type="match status" value="1"/>
</dbReference>
<dbReference type="InterPro" id="IPR055319">
    <property type="entry name" value="At5g58720-like"/>
</dbReference>
<feature type="domain" description="Smr" evidence="1">
    <location>
        <begin position="306"/>
        <end position="362"/>
    </location>
</feature>
<dbReference type="InterPro" id="IPR002625">
    <property type="entry name" value="Smr_dom"/>
</dbReference>
<reference evidence="2 3" key="1">
    <citation type="submission" date="2022-01" db="EMBL/GenBank/DDBJ databases">
        <authorList>
            <person name="Xiong W."/>
            <person name="Schranz E."/>
        </authorList>
    </citation>
    <scope>NUCLEOTIDE SEQUENCE [LARGE SCALE GENOMIC DNA]</scope>
</reference>
<dbReference type="Proteomes" id="UP001157418">
    <property type="component" value="Unassembled WGS sequence"/>
</dbReference>